<keyword evidence="3" id="KW-1185">Reference proteome</keyword>
<organism evidence="2 3">
    <name type="scientific">Pristionchus entomophagus</name>
    <dbReference type="NCBI Taxonomy" id="358040"/>
    <lineage>
        <taxon>Eukaryota</taxon>
        <taxon>Metazoa</taxon>
        <taxon>Ecdysozoa</taxon>
        <taxon>Nematoda</taxon>
        <taxon>Chromadorea</taxon>
        <taxon>Rhabditida</taxon>
        <taxon>Rhabditina</taxon>
        <taxon>Diplogasteromorpha</taxon>
        <taxon>Diplogasteroidea</taxon>
        <taxon>Neodiplogasteridae</taxon>
        <taxon>Pristionchus</taxon>
    </lineage>
</organism>
<feature type="region of interest" description="Disordered" evidence="1">
    <location>
        <begin position="85"/>
        <end position="105"/>
    </location>
</feature>
<evidence type="ECO:0000256" key="1">
    <source>
        <dbReference type="SAM" id="MobiDB-lite"/>
    </source>
</evidence>
<evidence type="ECO:0000313" key="3">
    <source>
        <dbReference type="Proteomes" id="UP001432027"/>
    </source>
</evidence>
<name>A0AAV5T838_9BILA</name>
<comment type="caution">
    <text evidence="2">The sequence shown here is derived from an EMBL/GenBank/DDBJ whole genome shotgun (WGS) entry which is preliminary data.</text>
</comment>
<dbReference type="Proteomes" id="UP001432027">
    <property type="component" value="Unassembled WGS sequence"/>
</dbReference>
<dbReference type="EMBL" id="BTSX01000003">
    <property type="protein sequence ID" value="GMS87846.1"/>
    <property type="molecule type" value="Genomic_DNA"/>
</dbReference>
<reference evidence="2" key="1">
    <citation type="submission" date="2023-10" db="EMBL/GenBank/DDBJ databases">
        <title>Genome assembly of Pristionchus species.</title>
        <authorList>
            <person name="Yoshida K."/>
            <person name="Sommer R.J."/>
        </authorList>
    </citation>
    <scope>NUCLEOTIDE SEQUENCE</scope>
    <source>
        <strain evidence="2">RS0144</strain>
    </source>
</reference>
<dbReference type="AlphaFoldDB" id="A0AAV5T838"/>
<proteinExistence type="predicted"/>
<gene>
    <name evidence="2" type="ORF">PENTCL1PPCAC_10021</name>
</gene>
<sequence>MIEIQVKAFLQFCRISAIISNQILSEWIRDQRSTFQDCLAMAKRRLKVPKREVALSERCLHVCPGEENECLDRCMLDESGLLPPGPFGAAGPRGRPGPSPRSGAKRREIVAITDEEIMEMSDFKICMYSCTFIQKCSKKRRCGKHDCGHDEKKVGSEET</sequence>
<accession>A0AAV5T838</accession>
<protein>
    <submittedName>
        <fullName evidence="2">Uncharacterized protein</fullName>
    </submittedName>
</protein>
<evidence type="ECO:0000313" key="2">
    <source>
        <dbReference type="EMBL" id="GMS87846.1"/>
    </source>
</evidence>